<proteinExistence type="inferred from homology"/>
<keyword evidence="7" id="KW-0862">Zinc</keyword>
<evidence type="ECO:0000256" key="2">
    <source>
        <dbReference type="ARBA" id="ARBA00007342"/>
    </source>
</evidence>
<evidence type="ECO:0000256" key="1">
    <source>
        <dbReference type="ARBA" id="ARBA00001947"/>
    </source>
</evidence>
<dbReference type="AlphaFoldDB" id="A0A1F5EFU9"/>
<evidence type="ECO:0000313" key="13">
    <source>
        <dbReference type="Proteomes" id="UP000176451"/>
    </source>
</evidence>
<dbReference type="EMBL" id="MEZV01000039">
    <property type="protein sequence ID" value="OGD66307.1"/>
    <property type="molecule type" value="Genomic_DNA"/>
</dbReference>
<dbReference type="PANTHER" id="PTHR39453">
    <property type="entry name" value="PHOSPHATE PROPANOYLTRANSFERASE"/>
    <property type="match status" value="1"/>
</dbReference>
<evidence type="ECO:0000256" key="6">
    <source>
        <dbReference type="ARBA" id="ARBA00022723"/>
    </source>
</evidence>
<comment type="similarity">
    <text evidence="2">Belongs to the PduL family.</text>
</comment>
<accession>A0A1F5EFU9</accession>
<evidence type="ECO:0000256" key="10">
    <source>
        <dbReference type="ARBA" id="ARBA00030939"/>
    </source>
</evidence>
<protein>
    <recommendedName>
        <fullName evidence="4">Phosphate propanoyltransferase</fullName>
        <ecNumber evidence="3">2.3.1.222</ecNumber>
    </recommendedName>
    <alternativeName>
        <fullName evidence="10">Phosphate acyltransferase PduL</fullName>
    </alternativeName>
    <alternativeName>
        <fullName evidence="9">Phosphotransacylase PduL</fullName>
    </alternativeName>
    <alternativeName>
        <fullName evidence="11">Propanediol utilization protein PduL</fullName>
    </alternativeName>
</protein>
<comment type="caution">
    <text evidence="12">The sequence shown here is derived from an EMBL/GenBank/DDBJ whole genome shotgun (WGS) entry which is preliminary data.</text>
</comment>
<reference evidence="12 13" key="1">
    <citation type="journal article" date="2016" name="Nat. Commun.">
        <title>Thousands of microbial genomes shed light on interconnected biogeochemical processes in an aquifer system.</title>
        <authorList>
            <person name="Anantharaman K."/>
            <person name="Brown C.T."/>
            <person name="Hug L.A."/>
            <person name="Sharon I."/>
            <person name="Castelle C.J."/>
            <person name="Probst A.J."/>
            <person name="Thomas B.C."/>
            <person name="Singh A."/>
            <person name="Wilkins M.J."/>
            <person name="Karaoz U."/>
            <person name="Brodie E.L."/>
            <person name="Williams K.H."/>
            <person name="Hubbard S.S."/>
            <person name="Banfield J.F."/>
        </authorList>
    </citation>
    <scope>NUCLEOTIDE SEQUENCE [LARGE SCALE GENOMIC DNA]</scope>
</reference>
<dbReference type="GO" id="GO:0046872">
    <property type="term" value="F:metal ion binding"/>
    <property type="evidence" value="ECO:0007669"/>
    <property type="project" value="UniProtKB-KW"/>
</dbReference>
<name>A0A1F5EFU9_9BACT</name>
<dbReference type="EC" id="2.3.1.222" evidence="3"/>
<dbReference type="Proteomes" id="UP000176451">
    <property type="component" value="Unassembled WGS sequence"/>
</dbReference>
<keyword evidence="5" id="KW-0808">Transferase</keyword>
<evidence type="ECO:0000256" key="3">
    <source>
        <dbReference type="ARBA" id="ARBA00012206"/>
    </source>
</evidence>
<comment type="cofactor">
    <cofactor evidence="1">
        <name>Zn(2+)</name>
        <dbReference type="ChEBI" id="CHEBI:29105"/>
    </cofactor>
</comment>
<dbReference type="NCBIfam" id="NF011652">
    <property type="entry name" value="PRK15070.1"/>
    <property type="match status" value="1"/>
</dbReference>
<evidence type="ECO:0000256" key="11">
    <source>
        <dbReference type="ARBA" id="ARBA00033077"/>
    </source>
</evidence>
<keyword evidence="8" id="KW-0012">Acyltransferase</keyword>
<evidence type="ECO:0000256" key="4">
    <source>
        <dbReference type="ARBA" id="ARBA00020837"/>
    </source>
</evidence>
<sequence length="187" mass="21089">MKIPIEVSARHIHLNQKTFQKLFSKSQLTKLRDISQPRQFAANETVDVENDGKQITNVRIVGPFRDDNQLEISKTDAYVLGFNPPIRISGDIQNTPGVLIKGSQDEVKLDKGVIIAKRHLHISPEDADKISLKHEQIISIRISSKRELIFNEVTVRSRSKIDKLAFHLDTDEANAADVKNGDFGEII</sequence>
<dbReference type="Pfam" id="PF06130">
    <property type="entry name" value="PTAC"/>
    <property type="match status" value="1"/>
</dbReference>
<keyword evidence="6" id="KW-0479">Metal-binding</keyword>
<evidence type="ECO:0000313" key="12">
    <source>
        <dbReference type="EMBL" id="OGD66307.1"/>
    </source>
</evidence>
<evidence type="ECO:0000256" key="7">
    <source>
        <dbReference type="ARBA" id="ARBA00022833"/>
    </source>
</evidence>
<dbReference type="GO" id="GO:0016747">
    <property type="term" value="F:acyltransferase activity, transferring groups other than amino-acyl groups"/>
    <property type="evidence" value="ECO:0007669"/>
    <property type="project" value="InterPro"/>
</dbReference>
<dbReference type="PANTHER" id="PTHR39453:SF1">
    <property type="entry name" value="PHOSPHATE PROPANOYLTRANSFERASE"/>
    <property type="match status" value="1"/>
</dbReference>
<gene>
    <name evidence="12" type="ORF">A3F08_02185</name>
</gene>
<dbReference type="InterPro" id="IPR008300">
    <property type="entry name" value="PTAC"/>
</dbReference>
<dbReference type="STRING" id="1797469.A3F08_02185"/>
<evidence type="ECO:0000256" key="5">
    <source>
        <dbReference type="ARBA" id="ARBA00022679"/>
    </source>
</evidence>
<organism evidence="12 13">
    <name type="scientific">Candidatus Berkelbacteria bacterium RIFCSPHIGHO2_12_FULL_36_9</name>
    <dbReference type="NCBI Taxonomy" id="1797469"/>
    <lineage>
        <taxon>Bacteria</taxon>
        <taxon>Candidatus Berkelbacteria</taxon>
    </lineage>
</organism>
<evidence type="ECO:0000256" key="9">
    <source>
        <dbReference type="ARBA" id="ARBA00030044"/>
    </source>
</evidence>
<evidence type="ECO:0000256" key="8">
    <source>
        <dbReference type="ARBA" id="ARBA00023315"/>
    </source>
</evidence>